<protein>
    <recommendedName>
        <fullName evidence="2">DUF7924 domain-containing protein</fullName>
    </recommendedName>
</protein>
<reference evidence="3 4" key="1">
    <citation type="submission" date="2017-10" db="EMBL/GenBank/DDBJ databases">
        <title>Comparative genomics in systemic dimorphic fungi from Ajellomycetaceae.</title>
        <authorList>
            <person name="Munoz J.F."/>
            <person name="Mcewen J.G."/>
            <person name="Clay O.K."/>
            <person name="Cuomo C.A."/>
        </authorList>
    </citation>
    <scope>NUCLEOTIDE SEQUENCE [LARGE SCALE GENOMIC DNA]</scope>
    <source>
        <strain evidence="3 4">UAMH7299</strain>
    </source>
</reference>
<name>A0A2B7Y4J2_POLH7</name>
<dbReference type="Proteomes" id="UP000224634">
    <property type="component" value="Unassembled WGS sequence"/>
</dbReference>
<dbReference type="InterPro" id="IPR057684">
    <property type="entry name" value="DUF7924"/>
</dbReference>
<organism evidence="3 4">
    <name type="scientific">Polytolypa hystricis (strain UAMH7299)</name>
    <dbReference type="NCBI Taxonomy" id="1447883"/>
    <lineage>
        <taxon>Eukaryota</taxon>
        <taxon>Fungi</taxon>
        <taxon>Dikarya</taxon>
        <taxon>Ascomycota</taxon>
        <taxon>Pezizomycotina</taxon>
        <taxon>Eurotiomycetes</taxon>
        <taxon>Eurotiomycetidae</taxon>
        <taxon>Onygenales</taxon>
        <taxon>Onygenales incertae sedis</taxon>
        <taxon>Polytolypa</taxon>
    </lineage>
</organism>
<dbReference type="STRING" id="1447883.A0A2B7Y4J2"/>
<evidence type="ECO:0000313" key="4">
    <source>
        <dbReference type="Proteomes" id="UP000224634"/>
    </source>
</evidence>
<keyword evidence="4" id="KW-1185">Reference proteome</keyword>
<comment type="caution">
    <text evidence="3">The sequence shown here is derived from an EMBL/GenBank/DDBJ whole genome shotgun (WGS) entry which is preliminary data.</text>
</comment>
<feature type="region of interest" description="Disordered" evidence="1">
    <location>
        <begin position="1"/>
        <end position="22"/>
    </location>
</feature>
<dbReference type="Pfam" id="PF25545">
    <property type="entry name" value="DUF7924"/>
    <property type="match status" value="1"/>
</dbReference>
<feature type="domain" description="DUF7924" evidence="2">
    <location>
        <begin position="197"/>
        <end position="420"/>
    </location>
</feature>
<feature type="region of interest" description="Disordered" evidence="1">
    <location>
        <begin position="438"/>
        <end position="489"/>
    </location>
</feature>
<dbReference type="OrthoDB" id="5400850at2759"/>
<feature type="compositionally biased region" description="Basic residues" evidence="1">
    <location>
        <begin position="474"/>
        <end position="489"/>
    </location>
</feature>
<dbReference type="PANTHER" id="PTHR42470:SF2">
    <property type="match status" value="1"/>
</dbReference>
<feature type="region of interest" description="Disordered" evidence="1">
    <location>
        <begin position="48"/>
        <end position="87"/>
    </location>
</feature>
<proteinExistence type="predicted"/>
<gene>
    <name evidence="3" type="ORF">AJ80_05460</name>
</gene>
<feature type="compositionally biased region" description="Polar residues" evidence="1">
    <location>
        <begin position="440"/>
        <end position="471"/>
    </location>
</feature>
<evidence type="ECO:0000256" key="1">
    <source>
        <dbReference type="SAM" id="MobiDB-lite"/>
    </source>
</evidence>
<evidence type="ECO:0000259" key="2">
    <source>
        <dbReference type="Pfam" id="PF25545"/>
    </source>
</evidence>
<dbReference type="AlphaFoldDB" id="A0A2B7Y4J2"/>
<accession>A0A2B7Y4J2</accession>
<dbReference type="PANTHER" id="PTHR42470">
    <property type="entry name" value="VAST DOMAIN-CONTAINING PROTEIN"/>
    <property type="match status" value="1"/>
</dbReference>
<dbReference type="EMBL" id="PDNA01000080">
    <property type="protein sequence ID" value="PGH15752.1"/>
    <property type="molecule type" value="Genomic_DNA"/>
</dbReference>
<evidence type="ECO:0000313" key="3">
    <source>
        <dbReference type="EMBL" id="PGH15752.1"/>
    </source>
</evidence>
<sequence length="489" mass="56301">MAPGQGGLRMVRRRRRLPDSRSQPHGELVRVLYYLHLLTVVENQGCSINKARQNPPDKRLPSPSAVRPSDTSGTGNHKRKRPVEADIPFSFETEHLKNRQRKQIVGSVRDGIEKWINPVEYWIQNGDWPTEYFSTISGMDPLLTRKEFTYSKSKKHLIYFMKKADRGITEKSSALIRDLLSTNYTVHDESLFRDELFERTCEKLEGKPETRVIRDIGLLIVPSAEVLATYGSTALDCLIESNNEGWINSISFYGPRPQPDYAVGFQWSAFTNDQYEKLKRLTGNWDSTSYFLATYTMYFPFLTSEVKCSENGLEIADRQNAHSMTVAIRGIVELFRQVNREKEISREILGFSISHDNTSVRIYGHYCVIDGTDTTFWRHPIKKFDFTSEDGRERWQAYMFTRSVYEKFMPTHLARIRSAVDQLPYVSFDVSESELRFSRQSDAPSSSRNTETSFVSSADGTPNEAPNTSPARQSRSKKRRMSGRKRLKG</sequence>